<comment type="caution">
    <text evidence="1">The sequence shown here is derived from an EMBL/GenBank/DDBJ whole genome shotgun (WGS) entry which is preliminary data.</text>
</comment>
<reference evidence="1" key="2">
    <citation type="submission" date="2020-11" db="EMBL/GenBank/DDBJ databases">
        <authorList>
            <consortium name="NCBI Pathogen Detection Project"/>
        </authorList>
    </citation>
    <scope>NUCLEOTIDE SEQUENCE</scope>
    <source>
        <strain evidence="1">YDC697-2</strain>
    </source>
</reference>
<dbReference type="AlphaFoldDB" id="A0A8H9NUX0"/>
<proteinExistence type="predicted"/>
<protein>
    <submittedName>
        <fullName evidence="1">Uncharacterized protein</fullName>
    </submittedName>
</protein>
<gene>
    <name evidence="1" type="ORF">I8Y00_002170</name>
</gene>
<dbReference type="GeneID" id="92971673"/>
<dbReference type="OrthoDB" id="9979352at2"/>
<dbReference type="EMBL" id="DACSDU010000007">
    <property type="protein sequence ID" value="HAT1585829.1"/>
    <property type="molecule type" value="Genomic_DNA"/>
</dbReference>
<accession>A0A8H9NUX0</accession>
<evidence type="ECO:0000313" key="1">
    <source>
        <dbReference type="EMBL" id="HAT1585829.1"/>
    </source>
</evidence>
<sequence>MKSFWKKLRNITTGINSIGDITLQGHILQSEYDPILNTPRVIKVRATPFLHNPGYALSETQEYGPDIENVFWLPWLNYRVTYAARAQYEYSKSCNFFITSALTGCRFTVTPDLVLHVAHGAIGSTVFTRTGAEEDITGARHQRTRRLSISHDNPPNDICYGINGIPHRTLVFGVKLFDGVWTYKIFKSFPAPGSWETIL</sequence>
<dbReference type="Proteomes" id="UP000864563">
    <property type="component" value="Unassembled WGS sequence"/>
</dbReference>
<organism evidence="1">
    <name type="scientific">Citrobacter farmeri</name>
    <dbReference type="NCBI Taxonomy" id="67824"/>
    <lineage>
        <taxon>Bacteria</taxon>
        <taxon>Pseudomonadati</taxon>
        <taxon>Pseudomonadota</taxon>
        <taxon>Gammaproteobacteria</taxon>
        <taxon>Enterobacterales</taxon>
        <taxon>Enterobacteriaceae</taxon>
        <taxon>Citrobacter</taxon>
    </lineage>
</organism>
<dbReference type="RefSeq" id="WP_139155873.1">
    <property type="nucleotide sequence ID" value="NZ_BQHD01000001.1"/>
</dbReference>
<reference evidence="1" key="1">
    <citation type="journal article" date="2018" name="Genome Biol.">
        <title>SKESA: strategic k-mer extension for scrupulous assemblies.</title>
        <authorList>
            <person name="Souvorov A."/>
            <person name="Agarwala R."/>
            <person name="Lipman D.J."/>
        </authorList>
    </citation>
    <scope>NUCLEOTIDE SEQUENCE</scope>
    <source>
        <strain evidence="1">YDC697-2</strain>
    </source>
</reference>
<name>A0A8H9NUX0_9ENTR</name>